<organism evidence="19 20">
    <name type="scientific">Pseudonaja textilis</name>
    <name type="common">Eastern brown snake</name>
    <dbReference type="NCBI Taxonomy" id="8673"/>
    <lineage>
        <taxon>Eukaryota</taxon>
        <taxon>Metazoa</taxon>
        <taxon>Chordata</taxon>
        <taxon>Craniata</taxon>
        <taxon>Vertebrata</taxon>
        <taxon>Euteleostomi</taxon>
        <taxon>Lepidosauria</taxon>
        <taxon>Squamata</taxon>
        <taxon>Bifurcata</taxon>
        <taxon>Unidentata</taxon>
        <taxon>Episquamata</taxon>
        <taxon>Toxicofera</taxon>
        <taxon>Serpentes</taxon>
        <taxon>Colubroidea</taxon>
        <taxon>Elapidae</taxon>
        <taxon>Hydrophiinae</taxon>
        <taxon>Pseudonaja</taxon>
    </lineage>
</organism>
<evidence type="ECO:0000256" key="16">
    <source>
        <dbReference type="PROSITE-ProRule" id="PRU00042"/>
    </source>
</evidence>
<keyword evidence="9" id="KW-0862">Zinc</keyword>
<feature type="domain" description="C2H2-type" evidence="18">
    <location>
        <begin position="340"/>
        <end position="367"/>
    </location>
</feature>
<sequence>MNCDLSCAGNITEESKYLFKTHMCPECKRCFKKRTHLVEHLHLHFPDPRLQCPNCQKFFTSKSKLKIHMMRETGEKAHHCPLCHYSSVEKNALNRHMASMHEGISNFYSDVYSCPVCKEKFKLSQTLKEHLKTHKTEPKQLSCFQPGCSYGTEDRKEFLRHVKEVHEIKAVECKYYACSLLFPSTEIMEIHRKTHYAFHCQQCDFICSNKHVFRKHKKQGHPGNEELQCSFCPFATFNSVEFQDHVGKMHASEKIHKCTECGFATAHKRVLIRHMLLHTGEKPHKCQLCDFTCRDVSYLSKHMLTHSDDKNYMCTECGYVTKWKHYLNVHMRKHTGDLRYQCNQCPYRCHRADQLSSHKLRHQGKSLICEICGFACKRKYELQKHMKSKHSQDYQIPTFQCQYCSYQTKYKQALLNHENCKHTKQREFCCALCTYRTFSNTSLFFHKRKVHGYVPGDKGWQENYASRELEVSSTEVLFSYNLAKEENCHQKAPCSDEGRVEAEREESVGEQDCENTEVVSSKDLSGNTSSESPEELDRSAQGCILHLEPLGNSEPALEQLSNGMPAALSEHDTSLNTQEVESTYQVLGSKDSLILEESEPTLEDIPEFEEEAEIHDSVDLEKNNRFDTGGNGEKYALQNLKNSGEVSQSESVLKALRRQDKEQAETLVLEGRVQMLVVQSKSQVFKCEKCSYITRKEKSMLVHCKADCQSKKCPLVCQECGAIFKQQRGLNTHLRKKCPILMKKNSGKAARLEQRDAALPCRRTLERTAIRKKNIGILDEAEVNNLPEVSWDVEHRPVNAESVPTVLPDAPPLAIHPQDKSSHHDSESVVEEPLSETMTDAASCVSERYVLEQGKFHCKSCSFLCSRESTIRSHVEDSCRGLEQSWCLLCCKPFPVIPSPPVATQKRRHFSCPTCPFTCHQERALKTHKKRGCLKLGEFRCTLCPFTSKAAAALRLHRKLHRKYLKARPQLTCRQCDFTCKQVRCLRQHVRIKHEGVKPHKCPYCDFSTTRRYRLDAHQSLHTGVGRIACTACGQTFGTNSKLRIHHLRVHEKKPTHFCPFCDYSGYIQNDITRHVSSCHQGELNFACSRCEACFSSETALKQHTLRQHEEKVSYCCPRCAFVCHSEATLKCHVQKQHPHLECATCKETLTTREELEEHKKVHFNHRCDICNFAAKERQQLVSHYLEAHEPSVGVEPPLKCMFCDFGCHHQLVYDHHVKGHGGTRIYKCADCEYSTKNKQKITWHIRIHTGEKPYKCHQCQYACADPSRLKYHMRIHKEERKYLCPECGYKCKWVNQLKYHMTKHTGIKPYQCDECKYCTNRADALRIHKETRHREARSFICEQCGKAFKTRFLLKTHLKKHSEEKPYICNVCYRGFRWAAGLRHHYLIHTNEHPFFCRFCSYKAKQKFQVIKHLQKHHPQQEELEGDLSKGVGKDPSILSVHLHDVQLEISSSKHLEERAAQMSPHG</sequence>
<feature type="domain" description="C2H2-type" evidence="18">
    <location>
        <begin position="971"/>
        <end position="999"/>
    </location>
</feature>
<dbReference type="FunFam" id="3.30.160.60:FF:001062">
    <property type="entry name" value="Zinc finger protein 142"/>
    <property type="match status" value="1"/>
</dbReference>
<dbReference type="GO" id="GO:0045944">
    <property type="term" value="P:positive regulation of transcription by RNA polymerase II"/>
    <property type="evidence" value="ECO:0007669"/>
    <property type="project" value="TreeGrafter"/>
</dbReference>
<dbReference type="FunFam" id="3.30.160.60:FF:001041">
    <property type="entry name" value="Zinc finger protein 142"/>
    <property type="match status" value="1"/>
</dbReference>
<dbReference type="Pfam" id="PF23612">
    <property type="entry name" value="zf-C2H2_ZN142"/>
    <property type="match status" value="2"/>
</dbReference>
<feature type="region of interest" description="Disordered" evidence="17">
    <location>
        <begin position="493"/>
        <end position="538"/>
    </location>
</feature>
<feature type="domain" description="C2H2-type" evidence="18">
    <location>
        <begin position="1028"/>
        <end position="1056"/>
    </location>
</feature>
<keyword evidence="11" id="KW-0805">Transcription regulation</keyword>
<dbReference type="InterPro" id="IPR057828">
    <property type="entry name" value="Znf_C2H2_ZNF142_13th"/>
</dbReference>
<feature type="domain" description="C2H2-type" evidence="18">
    <location>
        <begin position="1283"/>
        <end position="1310"/>
    </location>
</feature>
<feature type="domain" description="C2H2-type" evidence="18">
    <location>
        <begin position="1255"/>
        <end position="1282"/>
    </location>
</feature>
<keyword evidence="14" id="KW-0539">Nucleus</keyword>
<dbReference type="Gene3D" id="3.30.160.60">
    <property type="entry name" value="Classic Zinc Finger"/>
    <property type="match status" value="19"/>
</dbReference>
<dbReference type="Proteomes" id="UP000472273">
    <property type="component" value="Unplaced"/>
</dbReference>
<dbReference type="FunFam" id="3.30.160.60:FF:001127">
    <property type="entry name" value="Zinc finger protein 142"/>
    <property type="match status" value="1"/>
</dbReference>
<feature type="domain" description="C2H2-type" evidence="18">
    <location>
        <begin position="256"/>
        <end position="283"/>
    </location>
</feature>
<dbReference type="PANTHER" id="PTHR24403:SF72">
    <property type="entry name" value="ZINC FINGER PROTEIN 142"/>
    <property type="match status" value="1"/>
</dbReference>
<dbReference type="FunFam" id="3.30.160.60:FF:002117">
    <property type="entry name" value="Zinc finger protein 142"/>
    <property type="match status" value="1"/>
</dbReference>
<feature type="compositionally biased region" description="Basic and acidic residues" evidence="17">
    <location>
        <begin position="493"/>
        <end position="507"/>
    </location>
</feature>
<dbReference type="FunFam" id="3.30.160.60:FF:000803">
    <property type="entry name" value="zinc finger protein 142"/>
    <property type="match status" value="1"/>
</dbReference>
<name>A0A670YI44_PSETE</name>
<dbReference type="InterPro" id="IPR050688">
    <property type="entry name" value="Zinc_finger/UBP_domain"/>
</dbReference>
<keyword evidence="20" id="KW-1185">Reference proteome</keyword>
<evidence type="ECO:0000256" key="17">
    <source>
        <dbReference type="SAM" id="MobiDB-lite"/>
    </source>
</evidence>
<dbReference type="FunFam" id="3.30.160.60:FF:002452">
    <property type="entry name" value="zinc finger protein 142 isoform X4"/>
    <property type="match status" value="1"/>
</dbReference>
<evidence type="ECO:0000256" key="12">
    <source>
        <dbReference type="ARBA" id="ARBA00023125"/>
    </source>
</evidence>
<dbReference type="GO" id="GO:0003677">
    <property type="term" value="F:DNA binding"/>
    <property type="evidence" value="ECO:0007669"/>
    <property type="project" value="UniProtKB-KW"/>
</dbReference>
<evidence type="ECO:0000256" key="7">
    <source>
        <dbReference type="ARBA" id="ARBA00022737"/>
    </source>
</evidence>
<evidence type="ECO:0000256" key="1">
    <source>
        <dbReference type="ARBA" id="ARBA00003767"/>
    </source>
</evidence>
<dbReference type="FunFam" id="3.30.160.60:FF:000883">
    <property type="entry name" value="Zinc finger protein 142"/>
    <property type="match status" value="1"/>
</dbReference>
<keyword evidence="4" id="KW-1017">Isopeptide bond</keyword>
<accession>A0A670YI44</accession>
<feature type="domain" description="C2H2-type" evidence="18">
    <location>
        <begin position="284"/>
        <end position="311"/>
    </location>
</feature>
<dbReference type="FunFam" id="3.30.160.60:FF:001657">
    <property type="entry name" value="Zinc finger protein 142"/>
    <property type="match status" value="1"/>
</dbReference>
<keyword evidence="12" id="KW-0238">DNA-binding</keyword>
<dbReference type="Pfam" id="PF23611">
    <property type="entry name" value="zf-C2H2_16"/>
    <property type="match status" value="4"/>
</dbReference>
<evidence type="ECO:0000256" key="10">
    <source>
        <dbReference type="ARBA" id="ARBA00022843"/>
    </source>
</evidence>
<dbReference type="Pfam" id="PF23574">
    <property type="entry name" value="zf-C2H2_ZNF142_18"/>
    <property type="match status" value="1"/>
</dbReference>
<keyword evidence="6" id="KW-0479">Metal-binding</keyword>
<dbReference type="FunFam" id="3.30.160.60:FF:000614">
    <property type="entry name" value="Zinc finger protein 142"/>
    <property type="match status" value="1"/>
</dbReference>
<dbReference type="InterPro" id="IPR013087">
    <property type="entry name" value="Znf_C2H2_type"/>
</dbReference>
<feature type="domain" description="C2H2-type" evidence="18">
    <location>
        <begin position="22"/>
        <end position="49"/>
    </location>
</feature>
<dbReference type="FunFam" id="3.30.160.60:FF:001595">
    <property type="entry name" value="Zinc finger protein 142"/>
    <property type="match status" value="1"/>
</dbReference>
<dbReference type="SUPFAM" id="SSF57667">
    <property type="entry name" value="beta-beta-alpha zinc fingers"/>
    <property type="match status" value="11"/>
</dbReference>
<feature type="domain" description="C2H2-type" evidence="18">
    <location>
        <begin position="1311"/>
        <end position="1339"/>
    </location>
</feature>
<evidence type="ECO:0000256" key="3">
    <source>
        <dbReference type="ARBA" id="ARBA00006991"/>
    </source>
</evidence>
<evidence type="ECO:0000256" key="2">
    <source>
        <dbReference type="ARBA" id="ARBA00004123"/>
    </source>
</evidence>
<feature type="domain" description="C2H2-type" evidence="18">
    <location>
        <begin position="312"/>
        <end position="339"/>
    </location>
</feature>
<dbReference type="FunFam" id="3.30.160.60:FF:000994">
    <property type="entry name" value="zinc finger protein 142"/>
    <property type="match status" value="1"/>
</dbReference>
<feature type="domain" description="C2H2-type" evidence="18">
    <location>
        <begin position="112"/>
        <end position="139"/>
    </location>
</feature>
<keyword evidence="8 16" id="KW-0863">Zinc-finger</keyword>
<dbReference type="PANTHER" id="PTHR24403">
    <property type="entry name" value="ZINC FINGER PROTEIN"/>
    <property type="match status" value="1"/>
</dbReference>
<dbReference type="FunFam" id="3.30.160.60:FF:000891">
    <property type="entry name" value="Zinc finger protein 142"/>
    <property type="match status" value="1"/>
</dbReference>
<comment type="similarity">
    <text evidence="3">Belongs to the krueppel C2H2-type zinc-finger protein family.</text>
</comment>
<dbReference type="PROSITE" id="PS00028">
    <property type="entry name" value="ZINC_FINGER_C2H2_1"/>
    <property type="match status" value="15"/>
</dbReference>
<dbReference type="GeneTree" id="ENSGT00940000163074"/>
<dbReference type="Pfam" id="PF00096">
    <property type="entry name" value="zf-C2H2"/>
    <property type="match status" value="4"/>
</dbReference>
<keyword evidence="10" id="KW-0832">Ubl conjugation</keyword>
<evidence type="ECO:0000256" key="5">
    <source>
        <dbReference type="ARBA" id="ARBA00022553"/>
    </source>
</evidence>
<evidence type="ECO:0000313" key="19">
    <source>
        <dbReference type="Ensembl" id="ENSPTXP00000011382.1"/>
    </source>
</evidence>
<feature type="domain" description="C2H2-type" evidence="18">
    <location>
        <begin position="1000"/>
        <end position="1024"/>
    </location>
</feature>
<keyword evidence="5" id="KW-0597">Phosphoprotein</keyword>
<dbReference type="Ensembl" id="ENSPTXT00000011751.1">
    <property type="protein sequence ID" value="ENSPTXP00000011382.1"/>
    <property type="gene ID" value="ENSPTXG00000008026.1"/>
</dbReference>
<reference evidence="19" key="1">
    <citation type="submission" date="2025-08" db="UniProtKB">
        <authorList>
            <consortium name="Ensembl"/>
        </authorList>
    </citation>
    <scope>IDENTIFICATION</scope>
</reference>
<feature type="domain" description="C2H2-type" evidence="18">
    <location>
        <begin position="1086"/>
        <end position="1114"/>
    </location>
</feature>
<feature type="domain" description="C2H2-type" evidence="18">
    <location>
        <begin position="399"/>
        <end position="427"/>
    </location>
</feature>
<evidence type="ECO:0000259" key="18">
    <source>
        <dbReference type="PROSITE" id="PS50157"/>
    </source>
</evidence>
<evidence type="ECO:0000256" key="4">
    <source>
        <dbReference type="ARBA" id="ARBA00022499"/>
    </source>
</evidence>
<feature type="compositionally biased region" description="Polar residues" evidence="17">
    <location>
        <begin position="517"/>
        <end position="531"/>
    </location>
</feature>
<dbReference type="FunFam" id="3.30.160.60:FF:001033">
    <property type="entry name" value="Zinc finger protein 142"/>
    <property type="match status" value="1"/>
</dbReference>
<dbReference type="FunFam" id="3.30.160.60:FF:004680">
    <property type="match status" value="1"/>
</dbReference>
<dbReference type="InterPro" id="IPR057829">
    <property type="entry name" value="Znf_C2H2_ZN142_21/23"/>
</dbReference>
<feature type="domain" description="C2H2-type" evidence="18">
    <location>
        <begin position="1227"/>
        <end position="1254"/>
    </location>
</feature>
<reference evidence="19" key="2">
    <citation type="submission" date="2025-09" db="UniProtKB">
        <authorList>
            <consortium name="Ensembl"/>
        </authorList>
    </citation>
    <scope>IDENTIFICATION</scope>
</reference>
<dbReference type="OMA" id="ADCEYST"/>
<evidence type="ECO:0000256" key="6">
    <source>
        <dbReference type="ARBA" id="ARBA00022723"/>
    </source>
</evidence>
<protein>
    <recommendedName>
        <fullName evidence="15">Zinc finger protein 142</fullName>
    </recommendedName>
</protein>
<dbReference type="FunFam" id="3.30.160.60:FF:001208">
    <property type="entry name" value="Zinc finger protein 142"/>
    <property type="match status" value="1"/>
</dbReference>
<gene>
    <name evidence="19" type="primary">ZNF142</name>
</gene>
<dbReference type="InterPro" id="IPR056438">
    <property type="entry name" value="Znf-C2H2_CTCF"/>
</dbReference>
<proteinExistence type="inferred from homology"/>
<dbReference type="PROSITE" id="PS50157">
    <property type="entry name" value="ZINC_FINGER_C2H2_2"/>
    <property type="match status" value="20"/>
</dbReference>
<feature type="domain" description="C2H2-type" evidence="18">
    <location>
        <begin position="50"/>
        <end position="77"/>
    </location>
</feature>
<dbReference type="GO" id="GO:0008270">
    <property type="term" value="F:zinc ion binding"/>
    <property type="evidence" value="ECO:0007669"/>
    <property type="project" value="UniProtKB-KW"/>
</dbReference>
<dbReference type="FunFam" id="3.30.160.60:FF:002871">
    <property type="entry name" value="Zinc finger protein 142"/>
    <property type="match status" value="1"/>
</dbReference>
<evidence type="ECO:0000313" key="20">
    <source>
        <dbReference type="Proteomes" id="UP000472273"/>
    </source>
</evidence>
<comment type="function">
    <text evidence="1">May be involved in transcriptional regulation.</text>
</comment>
<dbReference type="SMART" id="SM00355">
    <property type="entry name" value="ZnF_C2H2"/>
    <property type="match status" value="36"/>
</dbReference>
<dbReference type="FunFam" id="3.30.160.60:FF:001516">
    <property type="entry name" value="Zinc finger protein 142"/>
    <property type="match status" value="1"/>
</dbReference>
<dbReference type="InterPro" id="IPR036236">
    <property type="entry name" value="Znf_C2H2_sf"/>
</dbReference>
<feature type="domain" description="C2H2-type" evidence="18">
    <location>
        <begin position="1368"/>
        <end position="1395"/>
    </location>
</feature>
<keyword evidence="7" id="KW-0677">Repeat</keyword>
<feature type="domain" description="C2H2-type" evidence="18">
    <location>
        <begin position="367"/>
        <end position="395"/>
    </location>
</feature>
<feature type="domain" description="C2H2-type" evidence="18">
    <location>
        <begin position="1340"/>
        <end position="1367"/>
    </location>
</feature>
<evidence type="ECO:0000256" key="9">
    <source>
        <dbReference type="ARBA" id="ARBA00022833"/>
    </source>
</evidence>
<keyword evidence="13" id="KW-0804">Transcription</keyword>
<evidence type="ECO:0000256" key="11">
    <source>
        <dbReference type="ARBA" id="ARBA00023015"/>
    </source>
</evidence>
<feature type="domain" description="C2H2-type" evidence="18">
    <location>
        <begin position="1141"/>
        <end position="1168"/>
    </location>
</feature>
<evidence type="ECO:0000256" key="8">
    <source>
        <dbReference type="ARBA" id="ARBA00022771"/>
    </source>
</evidence>
<dbReference type="GO" id="GO:0005634">
    <property type="term" value="C:nucleus"/>
    <property type="evidence" value="ECO:0007669"/>
    <property type="project" value="UniProtKB-SubCell"/>
</dbReference>
<evidence type="ECO:0000256" key="15">
    <source>
        <dbReference type="ARBA" id="ARBA00067482"/>
    </source>
</evidence>
<evidence type="ECO:0000256" key="13">
    <source>
        <dbReference type="ARBA" id="ARBA00023163"/>
    </source>
</evidence>
<comment type="subcellular location">
    <subcellularLocation>
        <location evidence="2">Nucleus</location>
    </subcellularLocation>
</comment>
<evidence type="ECO:0000256" key="14">
    <source>
        <dbReference type="ARBA" id="ARBA00023242"/>
    </source>
</evidence>